<proteinExistence type="predicted"/>
<dbReference type="EMBL" id="JAAXOS010000009">
    <property type="protein sequence ID" value="NKY28533.1"/>
    <property type="molecule type" value="Genomic_DNA"/>
</dbReference>
<reference evidence="1 2" key="1">
    <citation type="submission" date="2020-04" db="EMBL/GenBank/DDBJ databases">
        <title>MicrobeNet Type strains.</title>
        <authorList>
            <person name="Nicholson A.C."/>
        </authorList>
    </citation>
    <scope>NUCLEOTIDE SEQUENCE [LARGE SCALE GENOMIC DNA]</scope>
    <source>
        <strain evidence="1 2">DSM 44956</strain>
    </source>
</reference>
<sequence>MEIAIAELPAQTGEDRALLFETGVIVLDGATSHDPDIPPAVQYVDTLGRELIDRCGTASTLATALADAIRSAADELDLRPNVSPSSTVAVVRVNNDEVELLVLGDSTIVVGTANGRHDMITDDRLSNLPISEASEYRRRLAAGSGYDDIHRGLLRELQRQQRAQRNRHTGYWIAEADPGAAEHAVTVSYPRDAIKWAVVTTDGARDTVEALGIAWPQIAAQSPASLRAILARCHEWEAHADPDGRVLPRSKRHDDKTIAVVRL</sequence>
<evidence type="ECO:0008006" key="3">
    <source>
        <dbReference type="Google" id="ProtNLM"/>
    </source>
</evidence>
<dbReference type="Gene3D" id="3.60.40.10">
    <property type="entry name" value="PPM-type phosphatase domain"/>
    <property type="match status" value="1"/>
</dbReference>
<comment type="caution">
    <text evidence="1">The sequence shown here is derived from an EMBL/GenBank/DDBJ whole genome shotgun (WGS) entry which is preliminary data.</text>
</comment>
<organism evidence="1 2">
    <name type="scientific">Nocardia gamkensis</name>
    <dbReference type="NCBI Taxonomy" id="352869"/>
    <lineage>
        <taxon>Bacteria</taxon>
        <taxon>Bacillati</taxon>
        <taxon>Actinomycetota</taxon>
        <taxon>Actinomycetes</taxon>
        <taxon>Mycobacteriales</taxon>
        <taxon>Nocardiaceae</taxon>
        <taxon>Nocardia</taxon>
    </lineage>
</organism>
<dbReference type="RefSeq" id="WP_063910392.1">
    <property type="nucleotide sequence ID" value="NZ_JAAXOS010000009.1"/>
</dbReference>
<protein>
    <recommendedName>
        <fullName evidence="3">PPM-type phosphatase domain-containing protein</fullName>
    </recommendedName>
</protein>
<evidence type="ECO:0000313" key="2">
    <source>
        <dbReference type="Proteomes" id="UP000540698"/>
    </source>
</evidence>
<dbReference type="InterPro" id="IPR036457">
    <property type="entry name" value="PPM-type-like_dom_sf"/>
</dbReference>
<accession>A0A7X6L647</accession>
<dbReference type="Proteomes" id="UP000540698">
    <property type="component" value="Unassembled WGS sequence"/>
</dbReference>
<name>A0A7X6L647_9NOCA</name>
<dbReference type="SUPFAM" id="SSF81606">
    <property type="entry name" value="PP2C-like"/>
    <property type="match status" value="1"/>
</dbReference>
<keyword evidence="2" id="KW-1185">Reference proteome</keyword>
<gene>
    <name evidence="1" type="ORF">HGB38_20235</name>
</gene>
<dbReference type="AlphaFoldDB" id="A0A7X6L647"/>
<evidence type="ECO:0000313" key="1">
    <source>
        <dbReference type="EMBL" id="NKY28533.1"/>
    </source>
</evidence>